<keyword evidence="1" id="KW-1185">Reference proteome</keyword>
<dbReference type="AlphaFoldDB" id="A0A0M3HS34"/>
<name>A0A0M3HS34_ASCLU</name>
<accession>A0A0M3HS34</accession>
<sequence>MAPSTAELTQKINNIPNTVVVQIFSTGNDDLAVPTEAFCSPTASVLLRTSITEGARTYETTRHRYRDTQFTKNSHTSTKLHQRFLPRCLLSRGTHSCLVVRSIDFRLNCDISTNIVRFRSTRYVRRIFSDHMPNMSDARMSASVVLSPLFKGCEALSNLRRGWPVVSCQCGPLTMSRDWHVMYRAWPVVNDDLRADFTPPMKEAFAGISCFVYRKRQSPKRGKDSNG</sequence>
<dbReference type="WBParaSite" id="ALUE_0000522401-mRNA-1">
    <property type="protein sequence ID" value="ALUE_0000522401-mRNA-1"/>
    <property type="gene ID" value="ALUE_0000522401"/>
</dbReference>
<organism evidence="1 2">
    <name type="scientific">Ascaris lumbricoides</name>
    <name type="common">Giant roundworm</name>
    <dbReference type="NCBI Taxonomy" id="6252"/>
    <lineage>
        <taxon>Eukaryota</taxon>
        <taxon>Metazoa</taxon>
        <taxon>Ecdysozoa</taxon>
        <taxon>Nematoda</taxon>
        <taxon>Chromadorea</taxon>
        <taxon>Rhabditida</taxon>
        <taxon>Spirurina</taxon>
        <taxon>Ascaridomorpha</taxon>
        <taxon>Ascaridoidea</taxon>
        <taxon>Ascarididae</taxon>
        <taxon>Ascaris</taxon>
    </lineage>
</organism>
<evidence type="ECO:0000313" key="1">
    <source>
        <dbReference type="Proteomes" id="UP000036681"/>
    </source>
</evidence>
<proteinExistence type="predicted"/>
<evidence type="ECO:0000313" key="2">
    <source>
        <dbReference type="WBParaSite" id="ALUE_0000522401-mRNA-1"/>
    </source>
</evidence>
<reference evidence="2" key="1">
    <citation type="submission" date="2017-02" db="UniProtKB">
        <authorList>
            <consortium name="WormBaseParasite"/>
        </authorList>
    </citation>
    <scope>IDENTIFICATION</scope>
</reference>
<dbReference type="Proteomes" id="UP000036681">
    <property type="component" value="Unplaced"/>
</dbReference>
<protein>
    <submittedName>
        <fullName evidence="2">Uncharacterized protein</fullName>
    </submittedName>
</protein>